<protein>
    <submittedName>
        <fullName evidence="1">Uncharacterized protein</fullName>
    </submittedName>
</protein>
<proteinExistence type="predicted"/>
<evidence type="ECO:0000313" key="2">
    <source>
        <dbReference type="Proteomes" id="UP000006180"/>
    </source>
</evidence>
<gene>
    <name evidence="1" type="ORF">USDA257_p00180</name>
</gene>
<dbReference type="PATRIC" id="fig|1185652.3.peg.6473"/>
<sequence length="76" mass="8911">MRPISPGDFNRILSLGFDEREPELPRIGEPEIVDQARGFGEQPQSLFSFQQERDRVTQLTSRIVRNRLFRRLVLKA</sequence>
<reference evidence="1" key="1">
    <citation type="journal article" date="2012" name="J. Bacteriol.">
        <title>Complete genome sequence of the broad-host-range strain Sinorhizobium fredii USDA257.</title>
        <authorList>
            <person name="Schuldes J."/>
            <person name="Rodriguez Orbegoso M."/>
            <person name="Schmeisser C."/>
            <person name="Krishnan H.B."/>
            <person name="Daniel R."/>
            <person name="Streit W.R."/>
        </authorList>
    </citation>
    <scope>NUCLEOTIDE SEQUENCE [LARGE SCALE GENOMIC DNA]</scope>
    <source>
        <strain evidence="1">USDA 257</strain>
        <plasmid evidence="1">pUSDA257</plasmid>
    </source>
</reference>
<keyword evidence="1" id="KW-0614">Plasmid</keyword>
<organism evidence="1">
    <name type="scientific">Sinorhizobium fredii (strain USDA 257)</name>
    <dbReference type="NCBI Taxonomy" id="1185652"/>
    <lineage>
        <taxon>Bacteria</taxon>
        <taxon>Pseudomonadati</taxon>
        <taxon>Pseudomonadota</taxon>
        <taxon>Alphaproteobacteria</taxon>
        <taxon>Hyphomicrobiales</taxon>
        <taxon>Rhizobiaceae</taxon>
        <taxon>Sinorhizobium/Ensifer group</taxon>
        <taxon>Sinorhizobium</taxon>
    </lineage>
</organism>
<dbReference type="HOGENOM" id="CLU_2652507_0_0_5"/>
<name>I3XFT1_SINF2</name>
<dbReference type="AlphaFoldDB" id="I3XFT1"/>
<accession>I3XFT1</accession>
<evidence type="ECO:0000313" key="1">
    <source>
        <dbReference type="EMBL" id="AFL54737.1"/>
    </source>
</evidence>
<dbReference type="EMBL" id="CP003564">
    <property type="protein sequence ID" value="AFL54737.1"/>
    <property type="molecule type" value="Genomic_DNA"/>
</dbReference>
<geneLocation type="plasmid" evidence="2">
    <name>pUSDA257 fragment 1</name>
</geneLocation>